<evidence type="ECO:0000259" key="10">
    <source>
        <dbReference type="PROSITE" id="PS51123"/>
    </source>
</evidence>
<evidence type="ECO:0000313" key="11">
    <source>
        <dbReference type="EMBL" id="MBB1485013.1"/>
    </source>
</evidence>
<sequence length="377" mass="41536">MEEKNSIVIKRVKKVQGGHHGGSWKIAMADFAIAMMAFFLLMWLLANTTEAQKIELEKFFIDPVGYMDKVGRLTAIDLGGSPAILNNFNPSADSDQIEASQMLNVDDPEQLAAGTMSNADALSTLQSTLVQTVQQSETLKQFEDQLDIDVRPDGLHIQIVDNKLRPMFDAGGDKLKLYFAEILLQLAPVIAQVNNKISINGHTDAAGYSDTDYFSNWELSTQRANAARRMLVEGGLPVEQVAQVTGFASSQLFKPDEPEAPINRRIEIVVLNRPVVDEMLENSRMTPEQEAQVRESEILIEQNALPQSQLSADDAYDPVKGPQQKKRAESTFGDTGEVVDQGVGRSAPSGKPEQVLNSLDTILSQPEKPYEPPPEVE</sequence>
<keyword evidence="3" id="KW-1003">Cell membrane</keyword>
<evidence type="ECO:0000256" key="8">
    <source>
        <dbReference type="SAM" id="MobiDB-lite"/>
    </source>
</evidence>
<dbReference type="Gene3D" id="3.30.1330.60">
    <property type="entry name" value="OmpA-like domain"/>
    <property type="match status" value="1"/>
</dbReference>
<keyword evidence="11" id="KW-0966">Cell projection</keyword>
<feature type="domain" description="OmpA-like" evidence="10">
    <location>
        <begin position="155"/>
        <end position="274"/>
    </location>
</feature>
<keyword evidence="11" id="KW-0282">Flagellum</keyword>
<name>A0A839II68_9GAMM</name>
<dbReference type="Proteomes" id="UP000565262">
    <property type="component" value="Unassembled WGS sequence"/>
</dbReference>
<dbReference type="Pfam" id="PF13677">
    <property type="entry name" value="MotB_plug"/>
    <property type="match status" value="1"/>
</dbReference>
<keyword evidence="12" id="KW-1185">Reference proteome</keyword>
<dbReference type="CDD" id="cd07185">
    <property type="entry name" value="OmpA_C-like"/>
    <property type="match status" value="1"/>
</dbReference>
<dbReference type="EMBL" id="JACJFM010000001">
    <property type="protein sequence ID" value="MBB1485013.1"/>
    <property type="molecule type" value="Genomic_DNA"/>
</dbReference>
<feature type="transmembrane region" description="Helical" evidence="9">
    <location>
        <begin position="26"/>
        <end position="46"/>
    </location>
</feature>
<dbReference type="Pfam" id="PF00691">
    <property type="entry name" value="OmpA"/>
    <property type="match status" value="1"/>
</dbReference>
<feature type="region of interest" description="Disordered" evidence="8">
    <location>
        <begin position="306"/>
        <end position="377"/>
    </location>
</feature>
<feature type="compositionally biased region" description="Polar residues" evidence="8">
    <location>
        <begin position="355"/>
        <end position="364"/>
    </location>
</feature>
<evidence type="ECO:0000256" key="4">
    <source>
        <dbReference type="ARBA" id="ARBA00022692"/>
    </source>
</evidence>
<dbReference type="GO" id="GO:0005886">
    <property type="term" value="C:plasma membrane"/>
    <property type="evidence" value="ECO:0007669"/>
    <property type="project" value="UniProtKB-SubCell"/>
</dbReference>
<comment type="subcellular location">
    <subcellularLocation>
        <location evidence="1">Cell membrane</location>
        <topology evidence="1">Single-pass membrane protein</topology>
    </subcellularLocation>
</comment>
<dbReference type="InterPro" id="IPR050330">
    <property type="entry name" value="Bact_OuterMem_StrucFunc"/>
</dbReference>
<protein>
    <submittedName>
        <fullName evidence="11">Flagellar motor protein MotB</fullName>
    </submittedName>
</protein>
<evidence type="ECO:0000256" key="5">
    <source>
        <dbReference type="ARBA" id="ARBA00022989"/>
    </source>
</evidence>
<comment type="caution">
    <text evidence="11">The sequence shown here is derived from an EMBL/GenBank/DDBJ whole genome shotgun (WGS) entry which is preliminary data.</text>
</comment>
<organism evidence="11 12">
    <name type="scientific">Oceanospirillum sediminis</name>
    <dbReference type="NCBI Taxonomy" id="2760088"/>
    <lineage>
        <taxon>Bacteria</taxon>
        <taxon>Pseudomonadati</taxon>
        <taxon>Pseudomonadota</taxon>
        <taxon>Gammaproteobacteria</taxon>
        <taxon>Oceanospirillales</taxon>
        <taxon>Oceanospirillaceae</taxon>
        <taxon>Oceanospirillum</taxon>
    </lineage>
</organism>
<dbReference type="AlphaFoldDB" id="A0A839II68"/>
<dbReference type="InterPro" id="IPR025713">
    <property type="entry name" value="MotB-like_N_dom"/>
</dbReference>
<evidence type="ECO:0000256" key="3">
    <source>
        <dbReference type="ARBA" id="ARBA00022475"/>
    </source>
</evidence>
<dbReference type="NCBIfam" id="NF006548">
    <property type="entry name" value="PRK09041.1"/>
    <property type="match status" value="1"/>
</dbReference>
<gene>
    <name evidence="11" type="primary">motB</name>
    <name evidence="11" type="ORF">H4O21_00080</name>
</gene>
<dbReference type="PANTHER" id="PTHR30329">
    <property type="entry name" value="STATOR ELEMENT OF FLAGELLAR MOTOR COMPLEX"/>
    <property type="match status" value="1"/>
</dbReference>
<evidence type="ECO:0000313" key="12">
    <source>
        <dbReference type="Proteomes" id="UP000565262"/>
    </source>
</evidence>
<reference evidence="11 12" key="1">
    <citation type="submission" date="2020-08" db="EMBL/GenBank/DDBJ databases">
        <title>Oceanospirillum sp. nov. isolated from marine sediment.</title>
        <authorList>
            <person name="Ji X."/>
        </authorList>
    </citation>
    <scope>NUCLEOTIDE SEQUENCE [LARGE SCALE GENOMIC DNA]</scope>
    <source>
        <strain evidence="11 12">D5</strain>
    </source>
</reference>
<dbReference type="RefSeq" id="WP_182806780.1">
    <property type="nucleotide sequence ID" value="NZ_JACJFM010000001.1"/>
</dbReference>
<evidence type="ECO:0000256" key="2">
    <source>
        <dbReference type="ARBA" id="ARBA00008914"/>
    </source>
</evidence>
<evidence type="ECO:0000256" key="1">
    <source>
        <dbReference type="ARBA" id="ARBA00004162"/>
    </source>
</evidence>
<keyword evidence="4 9" id="KW-0812">Transmembrane</keyword>
<dbReference type="SUPFAM" id="SSF103088">
    <property type="entry name" value="OmpA-like"/>
    <property type="match status" value="1"/>
</dbReference>
<dbReference type="PROSITE" id="PS51123">
    <property type="entry name" value="OMPA_2"/>
    <property type="match status" value="1"/>
</dbReference>
<evidence type="ECO:0000256" key="7">
    <source>
        <dbReference type="PROSITE-ProRule" id="PRU00473"/>
    </source>
</evidence>
<evidence type="ECO:0000256" key="9">
    <source>
        <dbReference type="SAM" id="Phobius"/>
    </source>
</evidence>
<dbReference type="PANTHER" id="PTHR30329:SF21">
    <property type="entry name" value="LIPOPROTEIN YIAD-RELATED"/>
    <property type="match status" value="1"/>
</dbReference>
<comment type="similarity">
    <text evidence="2">Belongs to the MotB family.</text>
</comment>
<keyword evidence="5 9" id="KW-1133">Transmembrane helix</keyword>
<accession>A0A839II68</accession>
<proteinExistence type="inferred from homology"/>
<dbReference type="InterPro" id="IPR036737">
    <property type="entry name" value="OmpA-like_sf"/>
</dbReference>
<evidence type="ECO:0000256" key="6">
    <source>
        <dbReference type="ARBA" id="ARBA00023136"/>
    </source>
</evidence>
<keyword evidence="6 7" id="KW-0472">Membrane</keyword>
<dbReference type="InterPro" id="IPR006665">
    <property type="entry name" value="OmpA-like"/>
</dbReference>
<keyword evidence="11" id="KW-0969">Cilium</keyword>